<dbReference type="AlphaFoldDB" id="A0A347WI29"/>
<protein>
    <submittedName>
        <fullName evidence="1">Uncharacterized protein</fullName>
    </submittedName>
</protein>
<keyword evidence="2" id="KW-1185">Reference proteome</keyword>
<dbReference type="KEGG" id="abae:CL176_01095"/>
<sequence>MVATARYEGRAEGMLMEIHKIICTTHSNGLDIETIARYTGMAEAEVDGLLQAPNFLGITGG</sequence>
<evidence type="ECO:0000313" key="2">
    <source>
        <dbReference type="Proteomes" id="UP000263232"/>
    </source>
</evidence>
<accession>A0A347WI29</accession>
<proteinExistence type="predicted"/>
<evidence type="ECO:0000313" key="1">
    <source>
        <dbReference type="EMBL" id="AXY24736.1"/>
    </source>
</evidence>
<dbReference type="EMBL" id="CP023434">
    <property type="protein sequence ID" value="AXY24736.1"/>
    <property type="molecule type" value="Genomic_DNA"/>
</dbReference>
<dbReference type="Proteomes" id="UP000263232">
    <property type="component" value="Chromosome"/>
</dbReference>
<reference evidence="1 2" key="1">
    <citation type="submission" date="2017-09" db="EMBL/GenBank/DDBJ databases">
        <title>Complete genome sequence of Oxytococcus suis strain ZY16052.</title>
        <authorList>
            <person name="Li F."/>
        </authorList>
    </citation>
    <scope>NUCLEOTIDE SEQUENCE [LARGE SCALE GENOMIC DNA]</scope>
    <source>
        <strain evidence="1 2">ZY16052</strain>
    </source>
</reference>
<name>A0A347WI29_9LACT</name>
<organism evidence="1 2">
    <name type="scientific">Suicoccus acidiformans</name>
    <dbReference type="NCBI Taxonomy" id="2036206"/>
    <lineage>
        <taxon>Bacteria</taxon>
        <taxon>Bacillati</taxon>
        <taxon>Bacillota</taxon>
        <taxon>Bacilli</taxon>
        <taxon>Lactobacillales</taxon>
        <taxon>Aerococcaceae</taxon>
        <taxon>Suicoccus</taxon>
    </lineage>
</organism>
<gene>
    <name evidence="1" type="ORF">CL176_01095</name>
</gene>